<accession>A0A510HM30</accession>
<evidence type="ECO:0000259" key="8">
    <source>
        <dbReference type="PROSITE" id="PS52035"/>
    </source>
</evidence>
<dbReference type="InterPro" id="IPR000834">
    <property type="entry name" value="Peptidase_M14"/>
</dbReference>
<comment type="cofactor">
    <cofactor evidence="1">
        <name>Zn(2+)</name>
        <dbReference type="ChEBI" id="CHEBI:29105"/>
    </cofactor>
</comment>
<evidence type="ECO:0000256" key="4">
    <source>
        <dbReference type="ARBA" id="ARBA00022801"/>
    </source>
</evidence>
<evidence type="ECO:0000313" key="9">
    <source>
        <dbReference type="EMBL" id="BBL81032.1"/>
    </source>
</evidence>
<evidence type="ECO:0000256" key="3">
    <source>
        <dbReference type="ARBA" id="ARBA00022670"/>
    </source>
</evidence>
<name>A0A510HM30_9ACTN</name>
<reference evidence="9" key="1">
    <citation type="journal article" date="2019" name="Microbiol. Resour. Announc.">
        <title>Complete Genome Sequence of Rubrobacter xylanophilus Strain AA3-22, Isolated from Arima Onsen in Japan.</title>
        <authorList>
            <person name="Tomariguchi N."/>
            <person name="Miyazaki K."/>
        </authorList>
    </citation>
    <scope>NUCLEOTIDE SEQUENCE [LARGE SCALE GENOMIC DNA]</scope>
    <source>
        <strain evidence="9">AA3-22</strain>
    </source>
</reference>
<dbReference type="PANTHER" id="PTHR11705:SF143">
    <property type="entry name" value="SLL0236 PROTEIN"/>
    <property type="match status" value="1"/>
</dbReference>
<dbReference type="PANTHER" id="PTHR11705">
    <property type="entry name" value="PROTEASE FAMILY M14 CARBOXYPEPTIDASE A,B"/>
    <property type="match status" value="1"/>
</dbReference>
<organism evidence="9 10">
    <name type="scientific">Rubrobacter xylanophilus</name>
    <dbReference type="NCBI Taxonomy" id="49319"/>
    <lineage>
        <taxon>Bacteria</taxon>
        <taxon>Bacillati</taxon>
        <taxon>Actinomycetota</taxon>
        <taxon>Rubrobacteria</taxon>
        <taxon>Rubrobacterales</taxon>
        <taxon>Rubrobacteraceae</taxon>
        <taxon>Rubrobacter</taxon>
    </lineage>
</organism>
<sequence length="526" mass="59803">MEEVGRSYEGREIWLAEITNTATGPADLKPAFWVDGNTHAGEVTGSMAALYLIHRLLTGYSSDPGMRRLLDAQAFYVLPRLSPDGAERYLKTPHTLRATLRPWPEPEEEPGLHPEDVDGDGEILHMRVEDEHGEWKVSETDPRLMVRRRPDETGGTYYRLYREGTFRDYDGFERRIARPLHGLDMNRQYPYRWQGEHEQPGAGPYPLSEPESRAHVEALLRRRNVFGIHTYHTFCGAILRPYSDRDDLEMPDHDLAVYRALGDRGTELTGYPNLSVYHGFRYDPRKTISGAFDDWAYDAYGVFAFTIELWSVARAAGVKVEDFIGFFRDPPEEALLRILAWNDRELDGEGFERWRPFDHPQLGRVEIGGWRTKFTFQNPPPHLLEAECERAFRFALAHARTAPLLDGRLSAKTLPGGLRRLELIVENTGYLPTSVTRVAEERKLAKPPEARLELPEGAELVSGERVVELGHLAGRSALEGSSWKSPAFFDGLPSAYARRVVWVVRGEGPVEVEVKSERAGTLRLRA</sequence>
<dbReference type="SMART" id="SM00631">
    <property type="entry name" value="Zn_pept"/>
    <property type="match status" value="1"/>
</dbReference>
<evidence type="ECO:0000313" key="10">
    <source>
        <dbReference type="Proteomes" id="UP000318065"/>
    </source>
</evidence>
<dbReference type="PRINTS" id="PR00765">
    <property type="entry name" value="CRBOXYPTASEA"/>
</dbReference>
<evidence type="ECO:0000256" key="6">
    <source>
        <dbReference type="ARBA" id="ARBA00023049"/>
    </source>
</evidence>
<dbReference type="Gene3D" id="3.40.630.10">
    <property type="entry name" value="Zn peptidases"/>
    <property type="match status" value="1"/>
</dbReference>
<dbReference type="Pfam" id="PF00246">
    <property type="entry name" value="Peptidase_M14"/>
    <property type="match status" value="1"/>
</dbReference>
<comment type="similarity">
    <text evidence="2 7">Belongs to the peptidase M14 family.</text>
</comment>
<evidence type="ECO:0000256" key="1">
    <source>
        <dbReference type="ARBA" id="ARBA00001947"/>
    </source>
</evidence>
<keyword evidence="5" id="KW-0862">Zinc</keyword>
<keyword evidence="10" id="KW-1185">Reference proteome</keyword>
<evidence type="ECO:0000256" key="2">
    <source>
        <dbReference type="ARBA" id="ARBA00005988"/>
    </source>
</evidence>
<dbReference type="GO" id="GO:0008270">
    <property type="term" value="F:zinc ion binding"/>
    <property type="evidence" value="ECO:0007669"/>
    <property type="project" value="InterPro"/>
</dbReference>
<keyword evidence="4" id="KW-0378">Hydrolase</keyword>
<proteinExistence type="inferred from homology"/>
<dbReference type="GO" id="GO:0005615">
    <property type="term" value="C:extracellular space"/>
    <property type="evidence" value="ECO:0007669"/>
    <property type="project" value="TreeGrafter"/>
</dbReference>
<evidence type="ECO:0000256" key="5">
    <source>
        <dbReference type="ARBA" id="ARBA00022833"/>
    </source>
</evidence>
<dbReference type="EMBL" id="AP019791">
    <property type="protein sequence ID" value="BBL81032.1"/>
    <property type="molecule type" value="Genomic_DNA"/>
</dbReference>
<gene>
    <name evidence="9" type="ORF">RxyAA322_28860</name>
</gene>
<feature type="domain" description="Peptidase M14" evidence="8">
    <location>
        <begin position="1"/>
        <end position="331"/>
    </location>
</feature>
<keyword evidence="3" id="KW-0645">Protease</keyword>
<dbReference type="GO" id="GO:0006508">
    <property type="term" value="P:proteolysis"/>
    <property type="evidence" value="ECO:0007669"/>
    <property type="project" value="UniProtKB-KW"/>
</dbReference>
<keyword evidence="6" id="KW-0482">Metalloprotease</keyword>
<evidence type="ECO:0000256" key="7">
    <source>
        <dbReference type="PROSITE-ProRule" id="PRU01379"/>
    </source>
</evidence>
<protein>
    <submittedName>
        <fullName evidence="9">Peptidase M14</fullName>
    </submittedName>
</protein>
<dbReference type="PROSITE" id="PS52035">
    <property type="entry name" value="PEPTIDASE_M14"/>
    <property type="match status" value="1"/>
</dbReference>
<dbReference type="CDD" id="cd06905">
    <property type="entry name" value="M14-like"/>
    <property type="match status" value="1"/>
</dbReference>
<dbReference type="SUPFAM" id="SSF53187">
    <property type="entry name" value="Zn-dependent exopeptidases"/>
    <property type="match status" value="1"/>
</dbReference>
<dbReference type="Proteomes" id="UP000318065">
    <property type="component" value="Chromosome"/>
</dbReference>
<dbReference type="AlphaFoldDB" id="A0A510HM30"/>
<dbReference type="GO" id="GO:0004181">
    <property type="term" value="F:metallocarboxypeptidase activity"/>
    <property type="evidence" value="ECO:0007669"/>
    <property type="project" value="InterPro"/>
</dbReference>
<feature type="active site" description="Proton donor/acceptor" evidence="7">
    <location>
        <position position="308"/>
    </location>
</feature>